<gene>
    <name evidence="2" type="ORF">A8135_14170</name>
    <name evidence="1" type="ORF">Ljam_1161</name>
</gene>
<comment type="caution">
    <text evidence="1">The sequence shown here is derived from an EMBL/GenBank/DDBJ whole genome shotgun (WGS) entry which is preliminary data.</text>
</comment>
<reference evidence="1 3" key="1">
    <citation type="submission" date="2015-11" db="EMBL/GenBank/DDBJ databases">
        <title>Genomic analysis of 38 Legionella species identifies large and diverse effector repertoires.</title>
        <authorList>
            <person name="Burstein D."/>
            <person name="Amaro F."/>
            <person name="Zusman T."/>
            <person name="Lifshitz Z."/>
            <person name="Cohen O."/>
            <person name="Gilbert J.A."/>
            <person name="Pupko T."/>
            <person name="Shuman H.A."/>
            <person name="Segal G."/>
        </authorList>
    </citation>
    <scope>NUCLEOTIDE SEQUENCE [LARGE SCALE GENOMIC DNA]</scope>
    <source>
        <strain evidence="1 3">JA-26-G1-E2</strain>
    </source>
</reference>
<proteinExistence type="predicted"/>
<evidence type="ECO:0000313" key="4">
    <source>
        <dbReference type="Proteomes" id="UP000093336"/>
    </source>
</evidence>
<dbReference type="Proteomes" id="UP000093336">
    <property type="component" value="Unassembled WGS sequence"/>
</dbReference>
<evidence type="ECO:0008006" key="5">
    <source>
        <dbReference type="Google" id="ProtNLM"/>
    </source>
</evidence>
<keyword evidence="4" id="KW-1185">Reference proteome</keyword>
<dbReference type="PATRIC" id="fig|455.5.peg.1229"/>
<dbReference type="Proteomes" id="UP000054715">
    <property type="component" value="Unassembled WGS sequence"/>
</dbReference>
<reference evidence="2 4" key="2">
    <citation type="submission" date="2016-05" db="EMBL/GenBank/DDBJ databases">
        <authorList>
            <person name="Prochazka B."/>
            <person name="Indra A."/>
            <person name="Hasenberger P."/>
            <person name="Blaschitz M."/>
            <person name="Wagner L."/>
            <person name="Wewalka G."/>
            <person name="Sorschag S."/>
            <person name="Schmid D."/>
            <person name="Ruppitsch W."/>
        </authorList>
    </citation>
    <scope>NUCLEOTIDE SEQUENCE [LARGE SCALE GENOMIC DNA]</scope>
    <source>
        <strain evidence="2 4">974010_12</strain>
    </source>
</reference>
<accession>A0A0W0UH65</accession>
<dbReference type="OrthoDB" id="5637843at2"/>
<dbReference type="RefSeq" id="WP_058449186.1">
    <property type="nucleotide sequence ID" value="NZ_CAAAJF010000010.1"/>
</dbReference>
<protein>
    <recommendedName>
        <fullName evidence="5">Coiled-coil protein</fullName>
    </recommendedName>
</protein>
<name>A0A0W0UH65_9GAMM</name>
<evidence type="ECO:0000313" key="1">
    <source>
        <dbReference type="EMBL" id="KTD06966.1"/>
    </source>
</evidence>
<dbReference type="AlphaFoldDB" id="A0A0W0UH65"/>
<evidence type="ECO:0000313" key="2">
    <source>
        <dbReference type="EMBL" id="OCH97534.1"/>
    </source>
</evidence>
<dbReference type="EMBL" id="LYOZ01000033">
    <property type="protein sequence ID" value="OCH97534.1"/>
    <property type="molecule type" value="Genomic_DNA"/>
</dbReference>
<sequence>MSKLTFFNNFKQKLHVLEQQATSLVNVEDIAHLRQISNQLQSELDKYKQLMMNSFDLLWEKRNQYNQLLADNLNSNPLSSEEYKQVAKKFKQFDCDIEALSKLIKTEKPQETIELYEAKLSTINDRIHELERGLSLTR</sequence>
<dbReference type="EMBL" id="LNYG01000013">
    <property type="protein sequence ID" value="KTD06966.1"/>
    <property type="molecule type" value="Genomic_DNA"/>
</dbReference>
<evidence type="ECO:0000313" key="3">
    <source>
        <dbReference type="Proteomes" id="UP000054715"/>
    </source>
</evidence>
<organism evidence="1 3">
    <name type="scientific">Legionella jamestowniensis</name>
    <dbReference type="NCBI Taxonomy" id="455"/>
    <lineage>
        <taxon>Bacteria</taxon>
        <taxon>Pseudomonadati</taxon>
        <taxon>Pseudomonadota</taxon>
        <taxon>Gammaproteobacteria</taxon>
        <taxon>Legionellales</taxon>
        <taxon>Legionellaceae</taxon>
        <taxon>Legionella</taxon>
    </lineage>
</organism>
<dbReference type="STRING" id="455.Ljam_1161"/>